<reference evidence="5" key="1">
    <citation type="journal article" date="2019" name="Int. J. Syst. Evol. Microbiol.">
        <title>The Global Catalogue of Microorganisms (GCM) 10K type strain sequencing project: providing services to taxonomists for standard genome sequencing and annotation.</title>
        <authorList>
            <consortium name="The Broad Institute Genomics Platform"/>
            <consortium name="The Broad Institute Genome Sequencing Center for Infectious Disease"/>
            <person name="Wu L."/>
            <person name="Ma J."/>
        </authorList>
    </citation>
    <scope>NUCLEOTIDE SEQUENCE [LARGE SCALE GENOMIC DNA]</scope>
    <source>
        <strain evidence="5">CGMCC 1.12859</strain>
    </source>
</reference>
<gene>
    <name evidence="4" type="ORF">ACFQMG_24220</name>
</gene>
<name>A0ABW2FZL8_9ACTN</name>
<feature type="compositionally biased region" description="Basic and acidic residues" evidence="1">
    <location>
        <begin position="1"/>
        <end position="11"/>
    </location>
</feature>
<evidence type="ECO:0000313" key="5">
    <source>
        <dbReference type="Proteomes" id="UP001596435"/>
    </source>
</evidence>
<dbReference type="InterPro" id="IPR012914">
    <property type="entry name" value="PucR_dom"/>
</dbReference>
<dbReference type="Proteomes" id="UP001596435">
    <property type="component" value="Unassembled WGS sequence"/>
</dbReference>
<proteinExistence type="predicted"/>
<dbReference type="InterPro" id="IPR025736">
    <property type="entry name" value="PucR_C-HTH_dom"/>
</dbReference>
<feature type="region of interest" description="Disordered" evidence="1">
    <location>
        <begin position="224"/>
        <end position="260"/>
    </location>
</feature>
<organism evidence="4 5">
    <name type="scientific">Kitasatospora paranensis</name>
    <dbReference type="NCBI Taxonomy" id="258053"/>
    <lineage>
        <taxon>Bacteria</taxon>
        <taxon>Bacillati</taxon>
        <taxon>Actinomycetota</taxon>
        <taxon>Actinomycetes</taxon>
        <taxon>Kitasatosporales</taxon>
        <taxon>Streptomycetaceae</taxon>
        <taxon>Kitasatospora</taxon>
    </lineage>
</organism>
<dbReference type="InterPro" id="IPR051448">
    <property type="entry name" value="CdaR-like_regulators"/>
</dbReference>
<feature type="region of interest" description="Disordered" evidence="1">
    <location>
        <begin position="1"/>
        <end position="25"/>
    </location>
</feature>
<dbReference type="PANTHER" id="PTHR33744">
    <property type="entry name" value="CARBOHYDRATE DIACID REGULATOR"/>
    <property type="match status" value="1"/>
</dbReference>
<dbReference type="InterPro" id="IPR042070">
    <property type="entry name" value="PucR_C-HTH_sf"/>
</dbReference>
<dbReference type="Gene3D" id="1.10.10.2840">
    <property type="entry name" value="PucR C-terminal helix-turn-helix domain"/>
    <property type="match status" value="1"/>
</dbReference>
<sequence>MPDSDRAEGGRTTRALPPAGSGPAPQVTVPLSAVLAHAGLGLERVAGPAADRPVAMVHTTEWEDPTEYLLGGELLLTAGRHLSTAPQDVDAYVRRLVAADVAALGFGVAPVHAEVPAELVAACERHGLRLLRVPPRTPFVAVGRAVHLAMAEARSRDSRRMSQAQAALASAAARPDAVEAVLRQLASHLGGWAVLLDGAGEELFGAGLRPDEPVPQRLRELAGRLSARRRPTAEHPAAGRTPGSATEHHEGQQLLAHSLPSGDASGPLVLGLAAGAALSAVDRSVTGVGVVLLSLLTGPRHALGGDTRSAAALVRLLFGADGAEVAALLHPDTSPGGPPQRWVAIHGRRAATAGRSPRAAPDAVRTAALGTALGTPYLEIDGDALRAAVPLADGGPGAADPGAGTGDAPARLGWTLGISSPATAADLPLAAARAERALRRALGTGSAVERDRADDLSLHALVAPDGARALARARFAPLAGAGSPGEAALVETLRTWLSLNCSWDRTAVALDLHRNTVRQRITRLGVLLDADLQDADVRMELWFALRWLPDGEDDIGRPR</sequence>
<comment type="caution">
    <text evidence="4">The sequence shown here is derived from an EMBL/GenBank/DDBJ whole genome shotgun (WGS) entry which is preliminary data.</text>
</comment>
<protein>
    <submittedName>
        <fullName evidence="4">PucR family transcriptional regulator</fullName>
    </submittedName>
</protein>
<evidence type="ECO:0000256" key="1">
    <source>
        <dbReference type="SAM" id="MobiDB-lite"/>
    </source>
</evidence>
<dbReference type="RefSeq" id="WP_380231999.1">
    <property type="nucleotide sequence ID" value="NZ_JBHSVH010000002.1"/>
</dbReference>
<keyword evidence="5" id="KW-1185">Reference proteome</keyword>
<dbReference type="PANTHER" id="PTHR33744:SF1">
    <property type="entry name" value="DNA-BINDING TRANSCRIPTIONAL ACTIVATOR ADER"/>
    <property type="match status" value="1"/>
</dbReference>
<feature type="domain" description="PucR C-terminal helix-turn-helix" evidence="3">
    <location>
        <begin position="489"/>
        <end position="546"/>
    </location>
</feature>
<evidence type="ECO:0000259" key="2">
    <source>
        <dbReference type="Pfam" id="PF07905"/>
    </source>
</evidence>
<evidence type="ECO:0000259" key="3">
    <source>
        <dbReference type="Pfam" id="PF13556"/>
    </source>
</evidence>
<feature type="domain" description="Purine catabolism PurC-like" evidence="2">
    <location>
        <begin position="35"/>
        <end position="148"/>
    </location>
</feature>
<dbReference type="Pfam" id="PF07905">
    <property type="entry name" value="PucR"/>
    <property type="match status" value="1"/>
</dbReference>
<dbReference type="EMBL" id="JBHTAJ010000051">
    <property type="protein sequence ID" value="MFC7182660.1"/>
    <property type="molecule type" value="Genomic_DNA"/>
</dbReference>
<dbReference type="Pfam" id="PF13556">
    <property type="entry name" value="HTH_30"/>
    <property type="match status" value="1"/>
</dbReference>
<evidence type="ECO:0000313" key="4">
    <source>
        <dbReference type="EMBL" id="MFC7182660.1"/>
    </source>
</evidence>
<accession>A0ABW2FZL8</accession>